<evidence type="ECO:0000256" key="7">
    <source>
        <dbReference type="ARBA" id="ARBA00022989"/>
    </source>
</evidence>
<feature type="transmembrane region" description="Helical" evidence="9">
    <location>
        <begin position="243"/>
        <end position="262"/>
    </location>
</feature>
<proteinExistence type="predicted"/>
<dbReference type="Pfam" id="PF03116">
    <property type="entry name" value="NQR2_RnfD_RnfE"/>
    <property type="match status" value="1"/>
</dbReference>
<dbReference type="STRING" id="1121449.SAMN02745704_01828"/>
<evidence type="ECO:0000256" key="5">
    <source>
        <dbReference type="ARBA" id="ARBA00022692"/>
    </source>
</evidence>
<evidence type="ECO:0000256" key="9">
    <source>
        <dbReference type="SAM" id="Phobius"/>
    </source>
</evidence>
<gene>
    <name evidence="10" type="ORF">SAMN02745704_01828</name>
</gene>
<keyword evidence="8 9" id="KW-0472">Membrane</keyword>
<evidence type="ECO:0000256" key="3">
    <source>
        <dbReference type="ARBA" id="ARBA00022630"/>
    </source>
</evidence>
<dbReference type="PANTHER" id="PTHR30578">
    <property type="entry name" value="ELECTRON TRANSPORT COMPLEX PROTEIN RNFD"/>
    <property type="match status" value="1"/>
</dbReference>
<dbReference type="RefSeq" id="WP_234990669.1">
    <property type="nucleotide sequence ID" value="NZ_FUYC01000007.1"/>
</dbReference>
<dbReference type="AlphaFoldDB" id="A0A1T4X6X5"/>
<dbReference type="Proteomes" id="UP000190027">
    <property type="component" value="Unassembled WGS sequence"/>
</dbReference>
<evidence type="ECO:0000256" key="1">
    <source>
        <dbReference type="ARBA" id="ARBA00022448"/>
    </source>
</evidence>
<reference evidence="10 11" key="1">
    <citation type="submission" date="2017-02" db="EMBL/GenBank/DDBJ databases">
        <authorList>
            <person name="Peterson S.W."/>
        </authorList>
    </citation>
    <scope>NUCLEOTIDE SEQUENCE [LARGE SCALE GENOMIC DNA]</scope>
    <source>
        <strain evidence="10 11">DSM 16080</strain>
    </source>
</reference>
<evidence type="ECO:0000256" key="8">
    <source>
        <dbReference type="ARBA" id="ARBA00023136"/>
    </source>
</evidence>
<name>A0A1T4X6X5_9BACT</name>
<evidence type="ECO:0000256" key="4">
    <source>
        <dbReference type="ARBA" id="ARBA00022643"/>
    </source>
</evidence>
<evidence type="ECO:0000313" key="10">
    <source>
        <dbReference type="EMBL" id="SKA84858.1"/>
    </source>
</evidence>
<keyword evidence="2" id="KW-0597">Phosphoprotein</keyword>
<feature type="transmembrane region" description="Helical" evidence="9">
    <location>
        <begin position="35"/>
        <end position="55"/>
    </location>
</feature>
<sequence length="330" mass="35538">MMKQAAIVKPHADIAMRLTVGPPSHWRRGRTIRSLTLECVLALLPATVLSVWRFGWGTIEVLGMCCAASVACEALVCRLRGGRSSLENWNAFFVGMVTAFLLPPGAPWWLAFAAGCIAILLGQAIFGGLGSNPFSAPALAWAVCLVCWPRFMDVDMALATLPMNEPLGQLMHFGVSSLWQFDLSDLFWGMQVGALGASQVAALLFGGIWLLARGVIKVFIPLAFLVGVALTAGIYWMLDPGQYASPLFHLSTGSVMLCAFFLAPEHGPSPCGRLPMLLFGALAGVMVMIIRVYGVYPDGAPFAVLLANLLTPLLDRVRPRPFGAVRRNHA</sequence>
<dbReference type="InterPro" id="IPR004338">
    <property type="entry name" value="NqrB/RnfD"/>
</dbReference>
<evidence type="ECO:0000256" key="2">
    <source>
        <dbReference type="ARBA" id="ARBA00022553"/>
    </source>
</evidence>
<keyword evidence="7 9" id="KW-1133">Transmembrane helix</keyword>
<dbReference type="EMBL" id="FUYC01000007">
    <property type="protein sequence ID" value="SKA84858.1"/>
    <property type="molecule type" value="Genomic_DNA"/>
</dbReference>
<keyword evidence="6" id="KW-1278">Translocase</keyword>
<keyword evidence="1" id="KW-0813">Transport</keyword>
<evidence type="ECO:0000256" key="6">
    <source>
        <dbReference type="ARBA" id="ARBA00022967"/>
    </source>
</evidence>
<feature type="transmembrane region" description="Helical" evidence="9">
    <location>
        <begin position="186"/>
        <end position="211"/>
    </location>
</feature>
<keyword evidence="3" id="KW-0285">Flavoprotein</keyword>
<dbReference type="GO" id="GO:0005886">
    <property type="term" value="C:plasma membrane"/>
    <property type="evidence" value="ECO:0007669"/>
    <property type="project" value="TreeGrafter"/>
</dbReference>
<keyword evidence="5 9" id="KW-0812">Transmembrane</keyword>
<organism evidence="10 11">
    <name type="scientific">Paucidesulfovibrio gracilis DSM 16080</name>
    <dbReference type="NCBI Taxonomy" id="1121449"/>
    <lineage>
        <taxon>Bacteria</taxon>
        <taxon>Pseudomonadati</taxon>
        <taxon>Thermodesulfobacteriota</taxon>
        <taxon>Desulfovibrionia</taxon>
        <taxon>Desulfovibrionales</taxon>
        <taxon>Desulfovibrionaceae</taxon>
        <taxon>Paucidesulfovibrio</taxon>
    </lineage>
</organism>
<protein>
    <submittedName>
        <fullName evidence="10">Electron transport complex protein RnfD</fullName>
    </submittedName>
</protein>
<feature type="transmembrane region" description="Helical" evidence="9">
    <location>
        <begin position="108"/>
        <end position="127"/>
    </location>
</feature>
<dbReference type="PANTHER" id="PTHR30578:SF0">
    <property type="entry name" value="ION-TRANSLOCATING OXIDOREDUCTASE COMPLEX SUBUNIT D"/>
    <property type="match status" value="1"/>
</dbReference>
<feature type="transmembrane region" description="Helical" evidence="9">
    <location>
        <begin position="134"/>
        <end position="151"/>
    </location>
</feature>
<keyword evidence="11" id="KW-1185">Reference proteome</keyword>
<evidence type="ECO:0000313" key="11">
    <source>
        <dbReference type="Proteomes" id="UP000190027"/>
    </source>
</evidence>
<dbReference type="GO" id="GO:0055085">
    <property type="term" value="P:transmembrane transport"/>
    <property type="evidence" value="ECO:0007669"/>
    <property type="project" value="InterPro"/>
</dbReference>
<feature type="transmembrane region" description="Helical" evidence="9">
    <location>
        <begin position="274"/>
        <end position="293"/>
    </location>
</feature>
<keyword evidence="4" id="KW-0288">FMN</keyword>
<accession>A0A1T4X6X5</accession>
<feature type="transmembrane region" description="Helical" evidence="9">
    <location>
        <begin position="218"/>
        <end position="237"/>
    </location>
</feature>